<dbReference type="PATRIC" id="fig|1255043.3.peg.733"/>
<proteinExistence type="predicted"/>
<dbReference type="InterPro" id="IPR031451">
    <property type="entry name" value="MqsR_toxin"/>
</dbReference>
<protein>
    <recommendedName>
        <fullName evidence="3">Motility quorum-sensing regulator MqsR</fullName>
    </recommendedName>
</protein>
<dbReference type="eggNOG" id="ENOG5034BM4">
    <property type="taxonomic scope" value="Bacteria"/>
</dbReference>
<dbReference type="Pfam" id="PF15723">
    <property type="entry name" value="MqsR_toxin"/>
    <property type="match status" value="1"/>
</dbReference>
<dbReference type="RefSeq" id="WP_006749173.1">
    <property type="nucleotide sequence ID" value="NC_019902.2"/>
</dbReference>
<evidence type="ECO:0000313" key="2">
    <source>
        <dbReference type="Proteomes" id="UP000010809"/>
    </source>
</evidence>
<organism evidence="1 2">
    <name type="scientific">Thioalkalivibrio nitratireducens (strain DSM 14787 / UNIQEM 213 / ALEN2)</name>
    <dbReference type="NCBI Taxonomy" id="1255043"/>
    <lineage>
        <taxon>Bacteria</taxon>
        <taxon>Pseudomonadati</taxon>
        <taxon>Pseudomonadota</taxon>
        <taxon>Gammaproteobacteria</taxon>
        <taxon>Chromatiales</taxon>
        <taxon>Ectothiorhodospiraceae</taxon>
        <taxon>Thioalkalivibrio</taxon>
    </lineage>
</organism>
<keyword evidence="2" id="KW-1185">Reference proteome</keyword>
<dbReference type="InterPro" id="IPR038493">
    <property type="entry name" value="MqsR_sf"/>
</dbReference>
<dbReference type="KEGG" id="tni:TVNIR_0727"/>
<dbReference type="Proteomes" id="UP000010809">
    <property type="component" value="Chromosome"/>
</dbReference>
<reference evidence="1" key="1">
    <citation type="submission" date="2015-12" db="EMBL/GenBank/DDBJ databases">
        <authorList>
            <person name="Tikhonova T.V."/>
            <person name="Pavlov A.R."/>
            <person name="Beletsky A.V."/>
            <person name="Mardanov A.V."/>
            <person name="Sorokin D.Y."/>
            <person name="Ravin N.V."/>
            <person name="Popov V.O."/>
        </authorList>
    </citation>
    <scope>NUCLEOTIDE SEQUENCE</scope>
    <source>
        <strain evidence="1">DSM 14787</strain>
    </source>
</reference>
<name>L0DVR5_THIND</name>
<accession>L0DVR5</accession>
<dbReference type="EMBL" id="CP003989">
    <property type="protein sequence ID" value="AGA32421.1"/>
    <property type="molecule type" value="Genomic_DNA"/>
</dbReference>
<dbReference type="AlphaFoldDB" id="L0DVR5"/>
<gene>
    <name evidence="1" type="ordered locus">TVNIR_0727</name>
</gene>
<dbReference type="STRING" id="1255043.TVNIR_0727"/>
<dbReference type="GO" id="GO:0044010">
    <property type="term" value="P:single-species biofilm formation"/>
    <property type="evidence" value="ECO:0007669"/>
    <property type="project" value="InterPro"/>
</dbReference>
<dbReference type="Gene3D" id="3.30.2310.40">
    <property type="match status" value="1"/>
</dbReference>
<dbReference type="GO" id="GO:0009372">
    <property type="term" value="P:quorum sensing"/>
    <property type="evidence" value="ECO:0007669"/>
    <property type="project" value="InterPro"/>
</dbReference>
<sequence length="116" mass="13256">MVSNERFASACRDTPSYALSRVIELAKTGRVRYAGSRVQRDVENLAYRPEDVHRCLASLNACHFHRSEQYEPSGPWFDVYHVRYAGPADAVDELYVKLKLGPNCLVVVLASFHRER</sequence>
<dbReference type="HOGENOM" id="CLU_2371868_0_0_6"/>
<dbReference type="GO" id="GO:0017148">
    <property type="term" value="P:negative regulation of translation"/>
    <property type="evidence" value="ECO:0007669"/>
    <property type="project" value="InterPro"/>
</dbReference>
<dbReference type="OrthoDB" id="6183442at2"/>
<evidence type="ECO:0008006" key="3">
    <source>
        <dbReference type="Google" id="ProtNLM"/>
    </source>
</evidence>
<evidence type="ECO:0000313" key="1">
    <source>
        <dbReference type="EMBL" id="AGA32421.1"/>
    </source>
</evidence>